<keyword evidence="1" id="KW-1133">Transmembrane helix</keyword>
<dbReference type="RefSeq" id="WP_023496014.1">
    <property type="nucleotide sequence ID" value="NZ_AYLO01000123.1"/>
</dbReference>
<dbReference type="STRING" id="1116472.MGMO_133c00100"/>
<evidence type="ECO:0000313" key="3">
    <source>
        <dbReference type="Proteomes" id="UP000017842"/>
    </source>
</evidence>
<comment type="caution">
    <text evidence="2">The sequence shown here is derived from an EMBL/GenBank/DDBJ whole genome shotgun (WGS) entry which is preliminary data.</text>
</comment>
<keyword evidence="3" id="KW-1185">Reference proteome</keyword>
<organism evidence="2 3">
    <name type="scientific">Methyloglobulus morosus KoM1</name>
    <dbReference type="NCBI Taxonomy" id="1116472"/>
    <lineage>
        <taxon>Bacteria</taxon>
        <taxon>Pseudomonadati</taxon>
        <taxon>Pseudomonadota</taxon>
        <taxon>Gammaproteobacteria</taxon>
        <taxon>Methylococcales</taxon>
        <taxon>Methylococcaceae</taxon>
        <taxon>Methyloglobulus</taxon>
    </lineage>
</organism>
<evidence type="ECO:0000313" key="2">
    <source>
        <dbReference type="EMBL" id="ESS69550.1"/>
    </source>
</evidence>
<feature type="transmembrane region" description="Helical" evidence="1">
    <location>
        <begin position="46"/>
        <end position="72"/>
    </location>
</feature>
<protein>
    <submittedName>
        <fullName evidence="2">Uncharacterized protein</fullName>
    </submittedName>
</protein>
<gene>
    <name evidence="2" type="ORF">MGMO_133c00100</name>
</gene>
<feature type="transmembrane region" description="Helical" evidence="1">
    <location>
        <begin position="93"/>
        <end position="112"/>
    </location>
</feature>
<dbReference type="AlphaFoldDB" id="V5B8K0"/>
<proteinExistence type="predicted"/>
<keyword evidence="1" id="KW-0472">Membrane</keyword>
<feature type="transmembrane region" description="Helical" evidence="1">
    <location>
        <begin position="12"/>
        <end position="40"/>
    </location>
</feature>
<reference evidence="2 3" key="1">
    <citation type="journal article" date="2013" name="Genome Announc.">
        <title>Draft Genome Sequence of the Methanotrophic Gammaproteobacterium Methyloglobulus morosus DSM 22980 Strain KoM1.</title>
        <authorList>
            <person name="Poehlein A."/>
            <person name="Deutzmann J.S."/>
            <person name="Daniel R."/>
            <person name="Simeonova D.D."/>
        </authorList>
    </citation>
    <scope>NUCLEOTIDE SEQUENCE [LARGE SCALE GENOMIC DNA]</scope>
    <source>
        <strain evidence="2 3">KoM1</strain>
    </source>
</reference>
<accession>V5B8K0</accession>
<dbReference type="Proteomes" id="UP000017842">
    <property type="component" value="Unassembled WGS sequence"/>
</dbReference>
<evidence type="ECO:0000256" key="1">
    <source>
        <dbReference type="SAM" id="Phobius"/>
    </source>
</evidence>
<feature type="transmembrane region" description="Helical" evidence="1">
    <location>
        <begin position="118"/>
        <end position="138"/>
    </location>
</feature>
<sequence>MLTVSLLSRTLLVLEALLLLLPSLFGLIVFFGCFIPLFVYKAEQHFVFNLSFLLEIFSCLTGLLAFLSFYSFWHIYADVMTREFENGKTLNKAINLFAFTGFVLSIAVRIFAELKTTTGIALFGAGILYVPTYLHLLFEIKRQTGSDYLFGTIFKAN</sequence>
<name>V5B8K0_9GAMM</name>
<dbReference type="EMBL" id="AYLO01000123">
    <property type="protein sequence ID" value="ESS69550.1"/>
    <property type="molecule type" value="Genomic_DNA"/>
</dbReference>
<keyword evidence="1" id="KW-0812">Transmembrane</keyword>